<dbReference type="SUPFAM" id="SSF55073">
    <property type="entry name" value="Nucleotide cyclase"/>
    <property type="match status" value="1"/>
</dbReference>
<name>A0A835XEM6_9CHLO</name>
<dbReference type="EMBL" id="JAEHOE010000325">
    <property type="protein sequence ID" value="KAG2481934.1"/>
    <property type="molecule type" value="Genomic_DNA"/>
</dbReference>
<dbReference type="Proteomes" id="UP000612055">
    <property type="component" value="Unassembled WGS sequence"/>
</dbReference>
<feature type="compositionally biased region" description="Low complexity" evidence="1">
    <location>
        <begin position="361"/>
        <end position="377"/>
    </location>
</feature>
<accession>A0A835XEM6</accession>
<reference evidence="2" key="1">
    <citation type="journal article" date="2020" name="bioRxiv">
        <title>Comparative genomics of Chlamydomonas.</title>
        <authorList>
            <person name="Craig R.J."/>
            <person name="Hasan A.R."/>
            <person name="Ness R.W."/>
            <person name="Keightley P.D."/>
        </authorList>
    </citation>
    <scope>NUCLEOTIDE SEQUENCE</scope>
    <source>
        <strain evidence="2">CCAP 11/70</strain>
    </source>
</reference>
<dbReference type="OrthoDB" id="547389at2759"/>
<dbReference type="AlphaFoldDB" id="A0A835XEM6"/>
<evidence type="ECO:0000313" key="3">
    <source>
        <dbReference type="Proteomes" id="UP000612055"/>
    </source>
</evidence>
<dbReference type="InterPro" id="IPR029787">
    <property type="entry name" value="Nucleotide_cyclase"/>
</dbReference>
<gene>
    <name evidence="2" type="ORF">HYH03_019111</name>
</gene>
<sequence length="517" mass="53559">MHCGLGEAEVSDNKASGRITYPGRALQMAKAVSDAGRGGHVTLSSAVLGALDPRPGHVHYSGPYLVLQGGKCVLKEGQAPVDVLCAFSSALLPRAGHMEGLRCLGRCKRRWALMAVALAQVEDPDEFAGWGLEASLASHKALLGEAARLAVHHGGYLVHTPPGSFQAAFTSPAAALAWLLDLQEDLDPGTTEEVVAVPTLEVPRVATQAALSSDTDRDVAFLTRAAAMARLSILMVRGGLDVGVLPATMGPTGEVAYAGTALKRAACLAANAAWHEILVSLEAVRGVLGEGHPLSQAIALRTTQQRRRPASARFRTSVPSRDARQGYVDLLKAFAVAERSTSQTSQGGPGTAPFGQSPGVGASQYRGQSQSQYGASGNLPSRISAGGALPDELLAEGVAGTLLLRSLPGGVPGPHKGAVLEACAVRRQGAAAVATPNAMMTPELEGTPAGLTPHKEERTGSAATHPHTCGHHALACGAASFPGGTTAVQRRDAGSTYGFWWAQPLNRQGSRLNWRNG</sequence>
<evidence type="ECO:0000256" key="1">
    <source>
        <dbReference type="SAM" id="MobiDB-lite"/>
    </source>
</evidence>
<dbReference type="Gene3D" id="3.30.70.1230">
    <property type="entry name" value="Nucleotide cyclase"/>
    <property type="match status" value="1"/>
</dbReference>
<protein>
    <submittedName>
        <fullName evidence="2">Uncharacterized protein</fullName>
    </submittedName>
</protein>
<comment type="caution">
    <text evidence="2">The sequence shown here is derived from an EMBL/GenBank/DDBJ whole genome shotgun (WGS) entry which is preliminary data.</text>
</comment>
<feature type="region of interest" description="Disordered" evidence="1">
    <location>
        <begin position="340"/>
        <end position="378"/>
    </location>
</feature>
<proteinExistence type="predicted"/>
<evidence type="ECO:0000313" key="2">
    <source>
        <dbReference type="EMBL" id="KAG2481934.1"/>
    </source>
</evidence>
<organism evidence="2 3">
    <name type="scientific">Edaphochlamys debaryana</name>
    <dbReference type="NCBI Taxonomy" id="47281"/>
    <lineage>
        <taxon>Eukaryota</taxon>
        <taxon>Viridiplantae</taxon>
        <taxon>Chlorophyta</taxon>
        <taxon>core chlorophytes</taxon>
        <taxon>Chlorophyceae</taxon>
        <taxon>CS clade</taxon>
        <taxon>Chlamydomonadales</taxon>
        <taxon>Chlamydomonadales incertae sedis</taxon>
        <taxon>Edaphochlamys</taxon>
    </lineage>
</organism>
<keyword evidence="3" id="KW-1185">Reference proteome</keyword>